<protein>
    <recommendedName>
        <fullName evidence="1">Rhodanese domain-containing protein</fullName>
    </recommendedName>
</protein>
<evidence type="ECO:0000313" key="2">
    <source>
        <dbReference type="EMBL" id="HIS64067.1"/>
    </source>
</evidence>
<dbReference type="InterPro" id="IPR043737">
    <property type="entry name" value="DUF5682"/>
</dbReference>
<dbReference type="Pfam" id="PF18934">
    <property type="entry name" value="DUF5682"/>
    <property type="match status" value="1"/>
</dbReference>
<reference evidence="2" key="2">
    <citation type="journal article" date="2021" name="PeerJ">
        <title>Extensive microbial diversity within the chicken gut microbiome revealed by metagenomics and culture.</title>
        <authorList>
            <person name="Gilroy R."/>
            <person name="Ravi A."/>
            <person name="Getino M."/>
            <person name="Pursley I."/>
            <person name="Horton D.L."/>
            <person name="Alikhan N.F."/>
            <person name="Baker D."/>
            <person name="Gharbi K."/>
            <person name="Hall N."/>
            <person name="Watson M."/>
            <person name="Adriaenssens E.M."/>
            <person name="Foster-Nyarko E."/>
            <person name="Jarju S."/>
            <person name="Secka A."/>
            <person name="Antonio M."/>
            <person name="Oren A."/>
            <person name="Chaudhuri R.R."/>
            <person name="La Ragione R."/>
            <person name="Hildebrand F."/>
            <person name="Pallen M.J."/>
        </authorList>
    </citation>
    <scope>NUCLEOTIDE SEQUENCE</scope>
    <source>
        <strain evidence="2">ChiBcec16-1751</strain>
    </source>
</reference>
<evidence type="ECO:0000259" key="1">
    <source>
        <dbReference type="PROSITE" id="PS50206"/>
    </source>
</evidence>
<comment type="caution">
    <text evidence="2">The sequence shown here is derived from an EMBL/GenBank/DDBJ whole genome shotgun (WGS) entry which is preliminary data.</text>
</comment>
<dbReference type="Proteomes" id="UP000886741">
    <property type="component" value="Unassembled WGS sequence"/>
</dbReference>
<dbReference type="AlphaFoldDB" id="A0A9D1F7S2"/>
<dbReference type="InterPro" id="IPR001763">
    <property type="entry name" value="Rhodanese-like_dom"/>
</dbReference>
<dbReference type="EMBL" id="DVJJ01000031">
    <property type="protein sequence ID" value="HIS64067.1"/>
    <property type="molecule type" value="Genomic_DNA"/>
</dbReference>
<proteinExistence type="predicted"/>
<evidence type="ECO:0000313" key="3">
    <source>
        <dbReference type="Proteomes" id="UP000886741"/>
    </source>
</evidence>
<gene>
    <name evidence="2" type="ORF">IAA83_01685</name>
</gene>
<sequence>METVLRGRNAAEVIPFDYDAPVLYYPVRHHSPACAWHLEQAMERYRPELVLVEGPENANDLIPILASPETRAPVALYYAYRDDANLLQTAEPSEDAMPPENHACYYPFLDQSPELAALRMAERLGIPARFMDLPYGEILAATQSGAGLRKEAAAASYANDSVLAPEQLWKRVCEKTGTRNFEEFWERYYESRGFSLSTEEFVRQINAWCLLARENTPRWELEADGCLAREAHMAQRIREAGQSYGKILVVAGGFHLWGLLHPEEEPKERPRIPKESQSVYPVRYSEPAADALSGYASGMPAPAFYRKLWKRLHEPGTDGASAWDSVVLDTIVRCGRRLRAKGETISAYDEQCALQQARGLAALRNKVAPGLYELQDGVLSAFVKGEANLSGCEPLRLLREINTGNQVGSLCRSDLVPPLVQDFARQCKKYRLRQDSADRQEVTLEIFSKARHRAESRFLHQSVFLECNYARRDKGPDLLRGTGRNLIREHWICQWSAGVEAALVEHAVWGSTVAEASAQLLRRRLGEAARAVDGAQLLVQGFLMGLGDTADAMAHRLEELLLTDGDFSSLCKACGAINALDAWQEQYGERGSYDYPALLRRCFARILQMLPSMSTVDDRGVEAIQENCQLLYEVTARPPFADLRAVLLGALEELIDQDPIHPALHGAALGLLYGGAPEKKDLAVQTAAGYLRGTHDQKLRAAAFLQGLFRTARDLLLVDDVQLASIDALLCELEDEEFLTLLPQLRLAFSYFTPTETNRLGRQAAALHGAEQLKAGSIVVSPADYTCWEAIDAWAAQCLEQWETNPEVEGDDQT</sequence>
<organism evidence="2 3">
    <name type="scientific">Candidatus Avoscillospira avistercoris</name>
    <dbReference type="NCBI Taxonomy" id="2840707"/>
    <lineage>
        <taxon>Bacteria</taxon>
        <taxon>Bacillati</taxon>
        <taxon>Bacillota</taxon>
        <taxon>Clostridia</taxon>
        <taxon>Eubacteriales</taxon>
        <taxon>Oscillospiraceae</taxon>
        <taxon>Oscillospiraceae incertae sedis</taxon>
        <taxon>Candidatus Avoscillospira</taxon>
    </lineage>
</organism>
<name>A0A9D1F7S2_9FIRM</name>
<accession>A0A9D1F7S2</accession>
<feature type="domain" description="Rhodanese" evidence="1">
    <location>
        <begin position="231"/>
        <end position="266"/>
    </location>
</feature>
<reference evidence="2" key="1">
    <citation type="submission" date="2020-10" db="EMBL/GenBank/DDBJ databases">
        <authorList>
            <person name="Gilroy R."/>
        </authorList>
    </citation>
    <scope>NUCLEOTIDE SEQUENCE</scope>
    <source>
        <strain evidence="2">ChiBcec16-1751</strain>
    </source>
</reference>
<dbReference type="PROSITE" id="PS50206">
    <property type="entry name" value="RHODANESE_3"/>
    <property type="match status" value="1"/>
</dbReference>